<proteinExistence type="predicted"/>
<sequence length="93" mass="10656">MHTSFNYGTSEALDITLVSPELYPYCKWTVLNSIGSDHLPVMINIKGHKYYSELSRNAWNFKKAKGGIYNQLSETTVYSQTFGDNLEQEWNGL</sequence>
<protein>
    <recommendedName>
        <fullName evidence="3">Endonuclease/exonuclease/phosphatase domain-containing protein</fullName>
    </recommendedName>
</protein>
<gene>
    <name evidence="1" type="ORF">TNCT_203621</name>
</gene>
<evidence type="ECO:0000313" key="2">
    <source>
        <dbReference type="Proteomes" id="UP000887116"/>
    </source>
</evidence>
<organism evidence="1 2">
    <name type="scientific">Trichonephila clavata</name>
    <name type="common">Joro spider</name>
    <name type="synonym">Nephila clavata</name>
    <dbReference type="NCBI Taxonomy" id="2740835"/>
    <lineage>
        <taxon>Eukaryota</taxon>
        <taxon>Metazoa</taxon>
        <taxon>Ecdysozoa</taxon>
        <taxon>Arthropoda</taxon>
        <taxon>Chelicerata</taxon>
        <taxon>Arachnida</taxon>
        <taxon>Araneae</taxon>
        <taxon>Araneomorphae</taxon>
        <taxon>Entelegynae</taxon>
        <taxon>Araneoidea</taxon>
        <taxon>Nephilidae</taxon>
        <taxon>Trichonephila</taxon>
    </lineage>
</organism>
<comment type="caution">
    <text evidence="1">The sequence shown here is derived from an EMBL/GenBank/DDBJ whole genome shotgun (WGS) entry which is preliminary data.</text>
</comment>
<dbReference type="Gene3D" id="3.60.10.10">
    <property type="entry name" value="Endonuclease/exonuclease/phosphatase"/>
    <property type="match status" value="1"/>
</dbReference>
<dbReference type="EMBL" id="BMAO01013929">
    <property type="protein sequence ID" value="GFQ91805.1"/>
    <property type="molecule type" value="Genomic_DNA"/>
</dbReference>
<dbReference type="OrthoDB" id="421040at2759"/>
<evidence type="ECO:0008006" key="3">
    <source>
        <dbReference type="Google" id="ProtNLM"/>
    </source>
</evidence>
<accession>A0A8X6KZ39</accession>
<evidence type="ECO:0000313" key="1">
    <source>
        <dbReference type="EMBL" id="GFQ91805.1"/>
    </source>
</evidence>
<name>A0A8X6KZ39_TRICU</name>
<dbReference type="Proteomes" id="UP000887116">
    <property type="component" value="Unassembled WGS sequence"/>
</dbReference>
<reference evidence="1" key="1">
    <citation type="submission" date="2020-07" db="EMBL/GenBank/DDBJ databases">
        <title>Multicomponent nature underlies the extraordinary mechanical properties of spider dragline silk.</title>
        <authorList>
            <person name="Kono N."/>
            <person name="Nakamura H."/>
            <person name="Mori M."/>
            <person name="Yoshida Y."/>
            <person name="Ohtoshi R."/>
            <person name="Malay A.D."/>
            <person name="Moran D.A.P."/>
            <person name="Tomita M."/>
            <person name="Numata K."/>
            <person name="Arakawa K."/>
        </authorList>
    </citation>
    <scope>NUCLEOTIDE SEQUENCE</scope>
</reference>
<dbReference type="InterPro" id="IPR036691">
    <property type="entry name" value="Endo/exonu/phosph_ase_sf"/>
</dbReference>
<keyword evidence="2" id="KW-1185">Reference proteome</keyword>
<dbReference type="AlphaFoldDB" id="A0A8X6KZ39"/>
<dbReference type="SUPFAM" id="SSF56219">
    <property type="entry name" value="DNase I-like"/>
    <property type="match status" value="1"/>
</dbReference>